<gene>
    <name evidence="3" type="ORF">EQM13_06830</name>
</gene>
<dbReference type="Gene3D" id="3.40.50.150">
    <property type="entry name" value="Vaccinia Virus protein VP39"/>
    <property type="match status" value="1"/>
</dbReference>
<sequence length="244" mass="29070">MYNKFAQYYDELMDDVEYEKWYLYIEEILKKENVNGEDVLEMACGTGNMTKYFVKKGYKVISFDSSEDMLSIVYNKLHKYSNLKILNQNMIDFNINKKFDIVICVCDGINYILDENDLQRIFISVNSHLKSGGVFIFDINSFYKLKEIVGNNIFVEDRKDIYYIWQNYFDEKSNIAQFDLTFFAKEKDKYIRFDEEHFERAYSVSEISNLLNKAGFEKVKCYEHPTFSFPDEKSERINFVAGKI</sequence>
<reference evidence="4" key="1">
    <citation type="submission" date="2019-01" db="EMBL/GenBank/DDBJ databases">
        <title>Draft genomes of a novel of Sporanaerobacter strains.</title>
        <authorList>
            <person name="Ma S."/>
        </authorList>
    </citation>
    <scope>NUCLEOTIDE SEQUENCE [LARGE SCALE GENOMIC DNA]</scope>
    <source>
        <strain evidence="4">NJN-17</strain>
    </source>
</reference>
<name>A0A410QBI8_9FIRM</name>
<organism evidence="3 4">
    <name type="scientific">Acidilutibacter cellobiosedens</name>
    <dbReference type="NCBI Taxonomy" id="2507161"/>
    <lineage>
        <taxon>Bacteria</taxon>
        <taxon>Bacillati</taxon>
        <taxon>Bacillota</taxon>
        <taxon>Tissierellia</taxon>
        <taxon>Tissierellales</taxon>
        <taxon>Acidilutibacteraceae</taxon>
        <taxon>Acidilutibacter</taxon>
    </lineage>
</organism>
<feature type="domain" description="Methyltransferase" evidence="2">
    <location>
        <begin position="39"/>
        <end position="133"/>
    </location>
</feature>
<dbReference type="GO" id="GO:0032259">
    <property type="term" value="P:methylation"/>
    <property type="evidence" value="ECO:0007669"/>
    <property type="project" value="UniProtKB-KW"/>
</dbReference>
<dbReference type="Proteomes" id="UP000287969">
    <property type="component" value="Chromosome"/>
</dbReference>
<dbReference type="AlphaFoldDB" id="A0A410QBI8"/>
<evidence type="ECO:0000256" key="1">
    <source>
        <dbReference type="ARBA" id="ARBA00022679"/>
    </source>
</evidence>
<dbReference type="OrthoDB" id="9811589at2"/>
<dbReference type="EMBL" id="CP035282">
    <property type="protein sequence ID" value="QAT61327.1"/>
    <property type="molecule type" value="Genomic_DNA"/>
</dbReference>
<dbReference type="InterPro" id="IPR041698">
    <property type="entry name" value="Methyltransf_25"/>
</dbReference>
<dbReference type="Gene3D" id="2.20.25.110">
    <property type="entry name" value="S-adenosyl-L-methionine-dependent methyltransferases"/>
    <property type="match status" value="1"/>
</dbReference>
<evidence type="ECO:0000313" key="4">
    <source>
        <dbReference type="Proteomes" id="UP000287969"/>
    </source>
</evidence>
<keyword evidence="1 3" id="KW-0808">Transferase</keyword>
<dbReference type="GO" id="GO:0008168">
    <property type="term" value="F:methyltransferase activity"/>
    <property type="evidence" value="ECO:0007669"/>
    <property type="project" value="UniProtKB-KW"/>
</dbReference>
<accession>A0A410QBI8</accession>
<dbReference type="Pfam" id="PF13649">
    <property type="entry name" value="Methyltransf_25"/>
    <property type="match status" value="1"/>
</dbReference>
<keyword evidence="4" id="KW-1185">Reference proteome</keyword>
<keyword evidence="3" id="KW-0489">Methyltransferase</keyword>
<dbReference type="KEGG" id="spoa:EQM13_06830"/>
<dbReference type="SUPFAM" id="SSF53335">
    <property type="entry name" value="S-adenosyl-L-methionine-dependent methyltransferases"/>
    <property type="match status" value="1"/>
</dbReference>
<dbReference type="CDD" id="cd02440">
    <property type="entry name" value="AdoMet_MTases"/>
    <property type="match status" value="1"/>
</dbReference>
<dbReference type="InterPro" id="IPR029063">
    <property type="entry name" value="SAM-dependent_MTases_sf"/>
</dbReference>
<dbReference type="PANTHER" id="PTHR43861">
    <property type="entry name" value="TRANS-ACONITATE 2-METHYLTRANSFERASE-RELATED"/>
    <property type="match status" value="1"/>
</dbReference>
<evidence type="ECO:0000313" key="3">
    <source>
        <dbReference type="EMBL" id="QAT61327.1"/>
    </source>
</evidence>
<proteinExistence type="predicted"/>
<protein>
    <submittedName>
        <fullName evidence="3">Class I SAM-dependent methyltransferase</fullName>
    </submittedName>
</protein>
<evidence type="ECO:0000259" key="2">
    <source>
        <dbReference type="Pfam" id="PF13649"/>
    </source>
</evidence>
<dbReference type="RefSeq" id="WP_071141039.1">
    <property type="nucleotide sequence ID" value="NZ_CP035282.1"/>
</dbReference>